<dbReference type="Proteomes" id="UP000281813">
    <property type="component" value="Unassembled WGS sequence"/>
</dbReference>
<gene>
    <name evidence="1" type="ORF">D8M05_04240</name>
</gene>
<comment type="caution">
    <text evidence="1">The sequence shown here is derived from an EMBL/GenBank/DDBJ whole genome shotgun (WGS) entry which is preliminary data.</text>
</comment>
<dbReference type="InterPro" id="IPR036162">
    <property type="entry name" value="Resolvase-like_N_sf"/>
</dbReference>
<dbReference type="Gene3D" id="3.40.50.1390">
    <property type="entry name" value="Resolvase, N-terminal catalytic domain"/>
    <property type="match status" value="1"/>
</dbReference>
<dbReference type="EMBL" id="RBZO01000004">
    <property type="protein sequence ID" value="RKQ17615.1"/>
    <property type="molecule type" value="Genomic_DNA"/>
</dbReference>
<protein>
    <submittedName>
        <fullName evidence="1">Recombinase family protein</fullName>
    </submittedName>
</protein>
<organism evidence="1 2">
    <name type="scientific">Oceanobacillus bengalensis</name>
    <dbReference type="NCBI Taxonomy" id="1435466"/>
    <lineage>
        <taxon>Bacteria</taxon>
        <taxon>Bacillati</taxon>
        <taxon>Bacillota</taxon>
        <taxon>Bacilli</taxon>
        <taxon>Bacillales</taxon>
        <taxon>Bacillaceae</taxon>
        <taxon>Oceanobacillus</taxon>
    </lineage>
</organism>
<dbReference type="RefSeq" id="WP_121128975.1">
    <property type="nucleotide sequence ID" value="NZ_JBHUFK010000001.1"/>
</dbReference>
<reference evidence="1 2" key="1">
    <citation type="journal article" date="2015" name="Antonie Van Leeuwenhoek">
        <title>Oceanobacillus bengalensis sp. nov., a bacterium isolated from seawater of the Bay of Bengal.</title>
        <authorList>
            <person name="Yongchang O."/>
            <person name="Xiang W."/>
            <person name="Wang G."/>
        </authorList>
    </citation>
    <scope>NUCLEOTIDE SEQUENCE [LARGE SCALE GENOMIC DNA]</scope>
    <source>
        <strain evidence="1 2">MCCC 1K00260</strain>
    </source>
</reference>
<evidence type="ECO:0000313" key="1">
    <source>
        <dbReference type="EMBL" id="RKQ17615.1"/>
    </source>
</evidence>
<dbReference type="AlphaFoldDB" id="A0A494Z568"/>
<dbReference type="GO" id="GO:0000150">
    <property type="term" value="F:DNA strand exchange activity"/>
    <property type="evidence" value="ECO:0007669"/>
    <property type="project" value="InterPro"/>
</dbReference>
<sequence length="136" mass="15843">MFNSETKTGLMYTHRIANQSNLYLEKETEIERFMNANHITVSRKFRDIGNANLKRPGLSELIKYLVGQENKIDLAVFYSFHELERDRIQVVMPRIRKYVTDIIVLSGNSGPLNSELIHHTLQQNEERLGIRNKAVN</sequence>
<dbReference type="OrthoDB" id="2721354at2"/>
<evidence type="ECO:0000313" key="2">
    <source>
        <dbReference type="Proteomes" id="UP000281813"/>
    </source>
</evidence>
<keyword evidence="2" id="KW-1185">Reference proteome</keyword>
<dbReference type="GO" id="GO:0003677">
    <property type="term" value="F:DNA binding"/>
    <property type="evidence" value="ECO:0007669"/>
    <property type="project" value="InterPro"/>
</dbReference>
<accession>A0A494Z568</accession>
<name>A0A494Z568_9BACI</name>
<proteinExistence type="predicted"/>